<evidence type="ECO:0000313" key="2">
    <source>
        <dbReference type="Proteomes" id="UP001140234"/>
    </source>
</evidence>
<dbReference type="Proteomes" id="UP001140234">
    <property type="component" value="Unassembled WGS sequence"/>
</dbReference>
<sequence length="99" mass="10619">TLTYASAVWDRHHAATPAGGGSSSSSGGGQCRDSYGWMGRRGIVGLARLGAAMLVSGGTHALWYSFISYAYHLIVWKEYLRDGLAVWVVGDSAMCTKLY</sequence>
<dbReference type="EMBL" id="JANBUJ010002886">
    <property type="protein sequence ID" value="KAJ2762808.1"/>
    <property type="molecule type" value="Genomic_DNA"/>
</dbReference>
<organism evidence="1 2">
    <name type="scientific">Coemansia nantahalensis</name>
    <dbReference type="NCBI Taxonomy" id="2789366"/>
    <lineage>
        <taxon>Eukaryota</taxon>
        <taxon>Fungi</taxon>
        <taxon>Fungi incertae sedis</taxon>
        <taxon>Zoopagomycota</taxon>
        <taxon>Kickxellomycotina</taxon>
        <taxon>Kickxellomycetes</taxon>
        <taxon>Kickxellales</taxon>
        <taxon>Kickxellaceae</taxon>
        <taxon>Coemansia</taxon>
    </lineage>
</organism>
<evidence type="ECO:0000313" key="1">
    <source>
        <dbReference type="EMBL" id="KAJ2762808.1"/>
    </source>
</evidence>
<proteinExistence type="predicted"/>
<accession>A0ACC1JLU3</accession>
<protein>
    <submittedName>
        <fullName evidence="1">Uncharacterized protein</fullName>
    </submittedName>
</protein>
<name>A0ACC1JLU3_9FUNG</name>
<comment type="caution">
    <text evidence="1">The sequence shown here is derived from an EMBL/GenBank/DDBJ whole genome shotgun (WGS) entry which is preliminary data.</text>
</comment>
<gene>
    <name evidence="1" type="ORF">IWQ57_005710</name>
</gene>
<reference evidence="1" key="1">
    <citation type="submission" date="2022-07" db="EMBL/GenBank/DDBJ databases">
        <title>Phylogenomic reconstructions and comparative analyses of Kickxellomycotina fungi.</title>
        <authorList>
            <person name="Reynolds N.K."/>
            <person name="Stajich J.E."/>
            <person name="Barry K."/>
            <person name="Grigoriev I.V."/>
            <person name="Crous P."/>
            <person name="Smith M.E."/>
        </authorList>
    </citation>
    <scope>NUCLEOTIDE SEQUENCE</scope>
    <source>
        <strain evidence="1">CBS 109366</strain>
    </source>
</reference>
<feature type="non-terminal residue" evidence="1">
    <location>
        <position position="1"/>
    </location>
</feature>
<keyword evidence="2" id="KW-1185">Reference proteome</keyword>